<dbReference type="AlphaFoldDB" id="A0A011WN77"/>
<dbReference type="PATRIC" id="fig|1341156.4.peg.3781"/>
<keyword evidence="1" id="KW-0732">Signal</keyword>
<reference evidence="2 3" key="1">
    <citation type="submission" date="2013-06" db="EMBL/GenBank/DDBJ databases">
        <title>Rumen cellulosomics: divergent fiber-degrading strategies revealed by comparative genome-wide analysis of six Ruminococcal strains.</title>
        <authorList>
            <person name="Dassa B."/>
            <person name="Borovok I."/>
            <person name="Lamed R."/>
            <person name="Flint H."/>
            <person name="Yeoman C.J."/>
            <person name="White B."/>
            <person name="Bayer E.A."/>
        </authorList>
    </citation>
    <scope>NUCLEOTIDE SEQUENCE [LARGE SCALE GENOMIC DNA]</scope>
    <source>
        <strain evidence="2 3">SY3</strain>
    </source>
</reference>
<comment type="caution">
    <text evidence="2">The sequence shown here is derived from an EMBL/GenBank/DDBJ whole genome shotgun (WGS) entry which is preliminary data.</text>
</comment>
<gene>
    <name evidence="2" type="ORF">RASY3_13785</name>
</gene>
<dbReference type="RefSeq" id="WP_024856911.1">
    <property type="nucleotide sequence ID" value="NZ_JEOB01000004.1"/>
</dbReference>
<proteinExistence type="predicted"/>
<feature type="chain" id="PRO_5038463224" evidence="1">
    <location>
        <begin position="21"/>
        <end position="84"/>
    </location>
</feature>
<dbReference type="EMBL" id="JEOB01000004">
    <property type="protein sequence ID" value="EXM38455.1"/>
    <property type="molecule type" value="Genomic_DNA"/>
</dbReference>
<dbReference type="Proteomes" id="UP000021369">
    <property type="component" value="Unassembled WGS sequence"/>
</dbReference>
<accession>A0A011WN77</accession>
<organism evidence="2 3">
    <name type="scientific">Ruminococcus albus SY3</name>
    <dbReference type="NCBI Taxonomy" id="1341156"/>
    <lineage>
        <taxon>Bacteria</taxon>
        <taxon>Bacillati</taxon>
        <taxon>Bacillota</taxon>
        <taxon>Clostridia</taxon>
        <taxon>Eubacteriales</taxon>
        <taxon>Oscillospiraceae</taxon>
        <taxon>Ruminococcus</taxon>
    </lineage>
</organism>
<sequence>MKKRIIGGILAVAMAIVSFAGTGIEAVDKAIQPTSITASASGFSYVLYSTYGTYIGGQVVVKYTYKEYYCGRFTGNYKVEYKYM</sequence>
<feature type="signal peptide" evidence="1">
    <location>
        <begin position="1"/>
        <end position="20"/>
    </location>
</feature>
<evidence type="ECO:0000313" key="2">
    <source>
        <dbReference type="EMBL" id="EXM38455.1"/>
    </source>
</evidence>
<evidence type="ECO:0000256" key="1">
    <source>
        <dbReference type="SAM" id="SignalP"/>
    </source>
</evidence>
<name>A0A011WN77_RUMAL</name>
<evidence type="ECO:0000313" key="3">
    <source>
        <dbReference type="Proteomes" id="UP000021369"/>
    </source>
</evidence>
<keyword evidence="3" id="KW-1185">Reference proteome</keyword>
<protein>
    <submittedName>
        <fullName evidence="2">Uncharacterized protein</fullName>
    </submittedName>
</protein>